<keyword evidence="2 6" id="KW-0808">Transferase</keyword>
<proteinExistence type="inferred from homology"/>
<reference evidence="6 7" key="1">
    <citation type="submission" date="2019-03" db="EMBL/GenBank/DDBJ databases">
        <title>Genomic Encyclopedia of Type Strains, Phase III (KMG-III): the genomes of soil and plant-associated and newly described type strains.</title>
        <authorList>
            <person name="Whitman W."/>
        </authorList>
    </citation>
    <scope>NUCLEOTIDE SEQUENCE [LARGE SCALE GENOMIC DNA]</scope>
    <source>
        <strain evidence="6 7">CGMCC 1.7660</strain>
    </source>
</reference>
<dbReference type="SFLD" id="SFLDG01150">
    <property type="entry name" value="Main.1:_Beta-like"/>
    <property type="match status" value="1"/>
</dbReference>
<dbReference type="InterPro" id="IPR040079">
    <property type="entry name" value="Glutathione_S-Trfase"/>
</dbReference>
<feature type="domain" description="GST N-terminal" evidence="4">
    <location>
        <begin position="1"/>
        <end position="81"/>
    </location>
</feature>
<gene>
    <name evidence="6" type="ORF">A8950_3167</name>
</gene>
<evidence type="ECO:0000256" key="1">
    <source>
        <dbReference type="ARBA" id="ARBA00007409"/>
    </source>
</evidence>
<evidence type="ECO:0000313" key="6">
    <source>
        <dbReference type="EMBL" id="TDQ80632.1"/>
    </source>
</evidence>
<dbReference type="InterPro" id="IPR010987">
    <property type="entry name" value="Glutathione-S-Trfase_C-like"/>
</dbReference>
<dbReference type="InterPro" id="IPR036282">
    <property type="entry name" value="Glutathione-S-Trfase_C_sf"/>
</dbReference>
<evidence type="ECO:0000259" key="5">
    <source>
        <dbReference type="PROSITE" id="PS50405"/>
    </source>
</evidence>
<dbReference type="FunFam" id="3.40.30.10:FF:000039">
    <property type="entry name" value="Glutathione S-transferase domain"/>
    <property type="match status" value="1"/>
</dbReference>
<comment type="caution">
    <text evidence="6">The sequence shown here is derived from an EMBL/GenBank/DDBJ whole genome shotgun (WGS) entry which is preliminary data.</text>
</comment>
<dbReference type="InterPro" id="IPR004045">
    <property type="entry name" value="Glutathione_S-Trfase_N"/>
</dbReference>
<evidence type="ECO:0000256" key="3">
    <source>
        <dbReference type="RuleBase" id="RU003494"/>
    </source>
</evidence>
<dbReference type="SUPFAM" id="SSF47616">
    <property type="entry name" value="GST C-terminal domain-like"/>
    <property type="match status" value="1"/>
</dbReference>
<dbReference type="InterPro" id="IPR004046">
    <property type="entry name" value="GST_C"/>
</dbReference>
<dbReference type="AlphaFoldDB" id="A0A4R6WJP9"/>
<dbReference type="Pfam" id="PF00043">
    <property type="entry name" value="GST_C"/>
    <property type="match status" value="1"/>
</dbReference>
<organism evidence="6 7">
    <name type="scientific">Dongia mobilis</name>
    <dbReference type="NCBI Taxonomy" id="578943"/>
    <lineage>
        <taxon>Bacteria</taxon>
        <taxon>Pseudomonadati</taxon>
        <taxon>Pseudomonadota</taxon>
        <taxon>Alphaproteobacteria</taxon>
        <taxon>Rhodospirillales</taxon>
        <taxon>Dongiaceae</taxon>
        <taxon>Dongia</taxon>
    </lineage>
</organism>
<evidence type="ECO:0000313" key="7">
    <source>
        <dbReference type="Proteomes" id="UP000295783"/>
    </source>
</evidence>
<dbReference type="Gene3D" id="1.20.1050.10">
    <property type="match status" value="1"/>
</dbReference>
<dbReference type="Proteomes" id="UP000295783">
    <property type="component" value="Unassembled WGS sequence"/>
</dbReference>
<dbReference type="PROSITE" id="PS50404">
    <property type="entry name" value="GST_NTER"/>
    <property type="match status" value="1"/>
</dbReference>
<dbReference type="EMBL" id="SNYW01000011">
    <property type="protein sequence ID" value="TDQ80632.1"/>
    <property type="molecule type" value="Genomic_DNA"/>
</dbReference>
<dbReference type="SFLD" id="SFLDG00358">
    <property type="entry name" value="Main_(cytGST)"/>
    <property type="match status" value="1"/>
</dbReference>
<accession>A0A4R6WJP9</accession>
<dbReference type="GO" id="GO:0016740">
    <property type="term" value="F:transferase activity"/>
    <property type="evidence" value="ECO:0007669"/>
    <property type="project" value="UniProtKB-KW"/>
</dbReference>
<evidence type="ECO:0000259" key="4">
    <source>
        <dbReference type="PROSITE" id="PS50404"/>
    </source>
</evidence>
<keyword evidence="7" id="KW-1185">Reference proteome</keyword>
<dbReference type="PROSITE" id="PS50405">
    <property type="entry name" value="GST_CTER"/>
    <property type="match status" value="1"/>
</dbReference>
<evidence type="ECO:0000256" key="2">
    <source>
        <dbReference type="ARBA" id="ARBA00022679"/>
    </source>
</evidence>
<dbReference type="Pfam" id="PF02798">
    <property type="entry name" value="GST_N"/>
    <property type="match status" value="1"/>
</dbReference>
<comment type="similarity">
    <text evidence="1 3">Belongs to the GST superfamily.</text>
</comment>
<name>A0A4R6WJP9_9PROT</name>
<dbReference type="RefSeq" id="WP_133614613.1">
    <property type="nucleotide sequence ID" value="NZ_SNYW01000011.1"/>
</dbReference>
<dbReference type="OrthoDB" id="9810080at2"/>
<dbReference type="InterPro" id="IPR036249">
    <property type="entry name" value="Thioredoxin-like_sf"/>
</dbReference>
<dbReference type="CDD" id="cd03047">
    <property type="entry name" value="GST_N_2"/>
    <property type="match status" value="1"/>
</dbReference>
<sequence length="199" mass="22180">MLRVLGRSTSGNVQKVLFLLEELGVPYNREDYGRQFNNTQDETYLSLNPNGKVPTLVDGDAVIWESNTILRYLASKHKSALYPTDLVARTQVERWMDWLLASLNAPYVAIFKESKKPAAERGASFDADAKELRAQLEILARGTAGRPFLAGNDFSLADVCLGPIVHRCLDFPVDLPGLDSLRAWRDKVTSRPAFKKAIG</sequence>
<dbReference type="Gene3D" id="3.40.30.10">
    <property type="entry name" value="Glutaredoxin"/>
    <property type="match status" value="1"/>
</dbReference>
<dbReference type="SUPFAM" id="SSF52833">
    <property type="entry name" value="Thioredoxin-like"/>
    <property type="match status" value="1"/>
</dbReference>
<dbReference type="PANTHER" id="PTHR44051:SF19">
    <property type="entry name" value="DISULFIDE-BOND OXIDOREDUCTASE YFCG"/>
    <property type="match status" value="1"/>
</dbReference>
<protein>
    <submittedName>
        <fullName evidence="6">Glutathione S-transferase</fullName>
    </submittedName>
</protein>
<dbReference type="SFLD" id="SFLDS00019">
    <property type="entry name" value="Glutathione_Transferase_(cytos"/>
    <property type="match status" value="1"/>
</dbReference>
<dbReference type="PANTHER" id="PTHR44051">
    <property type="entry name" value="GLUTATHIONE S-TRANSFERASE-RELATED"/>
    <property type="match status" value="1"/>
</dbReference>
<feature type="domain" description="GST C-terminal" evidence="5">
    <location>
        <begin position="85"/>
        <end position="199"/>
    </location>
</feature>